<evidence type="ECO:0000256" key="1">
    <source>
        <dbReference type="SAM" id="MobiDB-lite"/>
    </source>
</evidence>
<evidence type="ECO:0000313" key="2">
    <source>
        <dbReference type="EMBL" id="RSH80163.1"/>
    </source>
</evidence>
<dbReference type="Pfam" id="PF19559">
    <property type="entry name" value="DUF6081"/>
    <property type="match status" value="1"/>
</dbReference>
<accession>A0A427XMW2</accession>
<feature type="region of interest" description="Disordered" evidence="1">
    <location>
        <begin position="193"/>
        <end position="219"/>
    </location>
</feature>
<dbReference type="EMBL" id="RSCD01000036">
    <property type="protein sequence ID" value="RSH80163.1"/>
    <property type="molecule type" value="Genomic_DNA"/>
</dbReference>
<reference evidence="2 3" key="1">
    <citation type="submission" date="2018-11" db="EMBL/GenBank/DDBJ databases">
        <title>Genome sequence of Saitozyma podzolica DSM 27192.</title>
        <authorList>
            <person name="Aliyu H."/>
            <person name="Gorte O."/>
            <person name="Ochsenreither K."/>
        </authorList>
    </citation>
    <scope>NUCLEOTIDE SEQUENCE [LARGE SCALE GENOMIC DNA]</scope>
    <source>
        <strain evidence="2 3">DSM 27192</strain>
    </source>
</reference>
<dbReference type="AlphaFoldDB" id="A0A427XMW2"/>
<dbReference type="Proteomes" id="UP000279259">
    <property type="component" value="Unassembled WGS sequence"/>
</dbReference>
<dbReference type="InterPro" id="IPR045727">
    <property type="entry name" value="DUF6081"/>
</dbReference>
<sequence>MPQPSPSYRNLYDDFRGAFSVNTTSAKWTTSLMVASDGHVSTGDQGLEVIAPGRNTAAGSHAFTLTTGPYDPNIPGDVDHPKWLAFRTHASTAEYPGYDTAPGHVTSCEAQLGGMIHGTSAHPFGPMISATDPALAFTALVTADFETPMIFDFVLTNDAIYALYKRLPYGRTTDNDYASFTHLIVKELRRPTRDPWCPTPKGSEDLLGSANLGDSFGGS</sequence>
<protein>
    <submittedName>
        <fullName evidence="2">Uncharacterized protein</fullName>
    </submittedName>
</protein>
<keyword evidence="3" id="KW-1185">Reference proteome</keyword>
<evidence type="ECO:0000313" key="3">
    <source>
        <dbReference type="Proteomes" id="UP000279259"/>
    </source>
</evidence>
<dbReference type="OrthoDB" id="2594567at2759"/>
<gene>
    <name evidence="2" type="ORF">EHS25_007268</name>
</gene>
<name>A0A427XMW2_9TREE</name>
<comment type="caution">
    <text evidence="2">The sequence shown here is derived from an EMBL/GenBank/DDBJ whole genome shotgun (WGS) entry which is preliminary data.</text>
</comment>
<organism evidence="2 3">
    <name type="scientific">Saitozyma podzolica</name>
    <dbReference type="NCBI Taxonomy" id="1890683"/>
    <lineage>
        <taxon>Eukaryota</taxon>
        <taxon>Fungi</taxon>
        <taxon>Dikarya</taxon>
        <taxon>Basidiomycota</taxon>
        <taxon>Agaricomycotina</taxon>
        <taxon>Tremellomycetes</taxon>
        <taxon>Tremellales</taxon>
        <taxon>Trimorphomycetaceae</taxon>
        <taxon>Saitozyma</taxon>
    </lineage>
</organism>
<proteinExistence type="predicted"/>